<evidence type="ECO:0000259" key="5">
    <source>
        <dbReference type="PROSITE" id="PS00125"/>
    </source>
</evidence>
<evidence type="ECO:0000256" key="3">
    <source>
        <dbReference type="ARBA" id="ARBA00023211"/>
    </source>
</evidence>
<dbReference type="Gene3D" id="3.60.21.10">
    <property type="match status" value="1"/>
</dbReference>
<dbReference type="InterPro" id="IPR004843">
    <property type="entry name" value="Calcineurin-like_PHP"/>
</dbReference>
<keyword evidence="7" id="KW-1185">Reference proteome</keyword>
<proteinExistence type="inferred from homology"/>
<dbReference type="EMBL" id="JAPFFF010000008">
    <property type="protein sequence ID" value="KAK8884480.1"/>
    <property type="molecule type" value="Genomic_DNA"/>
</dbReference>
<feature type="domain" description="Serine/threonine specific protein phosphatases" evidence="5">
    <location>
        <begin position="123"/>
        <end position="128"/>
    </location>
</feature>
<dbReference type="SUPFAM" id="SSF56300">
    <property type="entry name" value="Metallo-dependent phosphatases"/>
    <property type="match status" value="1"/>
</dbReference>
<dbReference type="PANTHER" id="PTHR45619">
    <property type="entry name" value="SERINE/THREONINE-PROTEIN PHOSPHATASE PP2A-RELATED"/>
    <property type="match status" value="1"/>
</dbReference>
<comment type="catalytic activity">
    <reaction evidence="4">
        <text>O-phospho-L-threonyl-[protein] + H2O = L-threonyl-[protein] + phosphate</text>
        <dbReference type="Rhea" id="RHEA:47004"/>
        <dbReference type="Rhea" id="RHEA-COMP:11060"/>
        <dbReference type="Rhea" id="RHEA-COMP:11605"/>
        <dbReference type="ChEBI" id="CHEBI:15377"/>
        <dbReference type="ChEBI" id="CHEBI:30013"/>
        <dbReference type="ChEBI" id="CHEBI:43474"/>
        <dbReference type="ChEBI" id="CHEBI:61977"/>
        <dbReference type="EC" id="3.1.3.16"/>
    </reaction>
</comment>
<dbReference type="PRINTS" id="PR00114">
    <property type="entry name" value="STPHPHTASE"/>
</dbReference>
<keyword evidence="3" id="KW-0464">Manganese</keyword>
<name>A0ABR2K320_9EUKA</name>
<keyword evidence="2 4" id="KW-0378">Hydrolase</keyword>
<evidence type="ECO:0000256" key="1">
    <source>
        <dbReference type="ARBA" id="ARBA00022723"/>
    </source>
</evidence>
<reference evidence="6 7" key="1">
    <citation type="submission" date="2024-04" db="EMBL/GenBank/DDBJ databases">
        <title>Tritrichomonas musculus Genome.</title>
        <authorList>
            <person name="Alves-Ferreira E."/>
            <person name="Grigg M."/>
            <person name="Lorenzi H."/>
            <person name="Galac M."/>
        </authorList>
    </citation>
    <scope>NUCLEOTIDE SEQUENCE [LARGE SCALE GENOMIC DNA]</scope>
    <source>
        <strain evidence="6 7">EAF2021</strain>
    </source>
</reference>
<evidence type="ECO:0000313" key="6">
    <source>
        <dbReference type="EMBL" id="KAK8884480.1"/>
    </source>
</evidence>
<protein>
    <recommendedName>
        <fullName evidence="4">Serine/threonine-protein phosphatase</fullName>
        <ecNumber evidence="4">3.1.3.16</ecNumber>
    </recommendedName>
</protein>
<keyword evidence="1" id="KW-0479">Metal-binding</keyword>
<dbReference type="PROSITE" id="PS00125">
    <property type="entry name" value="SER_THR_PHOSPHATASE"/>
    <property type="match status" value="1"/>
</dbReference>
<dbReference type="Pfam" id="PF00149">
    <property type="entry name" value="Metallophos"/>
    <property type="match status" value="1"/>
</dbReference>
<evidence type="ECO:0000256" key="2">
    <source>
        <dbReference type="ARBA" id="ARBA00022801"/>
    </source>
</evidence>
<comment type="caution">
    <text evidence="6">The sequence shown here is derived from an EMBL/GenBank/DDBJ whole genome shotgun (WGS) entry which is preliminary data.</text>
</comment>
<gene>
    <name evidence="6" type="ORF">M9Y10_043592</name>
</gene>
<evidence type="ECO:0000313" key="7">
    <source>
        <dbReference type="Proteomes" id="UP001470230"/>
    </source>
</evidence>
<dbReference type="InterPro" id="IPR047129">
    <property type="entry name" value="PPA2-like"/>
</dbReference>
<sequence length="332" mass="38148">MSNNHTDDLYTRVREQIFNRQIVKEDDAMRVLLRLMQQLMTENNVTTVSSPLFIVGDIHGQLSDLIPLFEKAGEKVDVLQKNYTKLENKYVFMGDYVDRGYYSLNTFLLLATYKLESGKVTLLRGNHESRQVSRSYGFYNDVMASYGHAGLWNMANEAFDLLPLCSLVDTDVFCVHGGLSDQLTLLERINILNRQDEIPSEGPISDLMWSDPDEKVNAFMKNSRGAGLLFGKNEVLKFNRLNRLTMVCRSHQLAMDGYQLYFGGDGKEWRLATVWSAPDYCYRSGNKASILRINRQMTPNLNDKNNLLVFDKASDRMKPEENEMPSVSYYFT</sequence>
<comment type="similarity">
    <text evidence="4">Belongs to the PPP phosphatase family.</text>
</comment>
<evidence type="ECO:0000256" key="4">
    <source>
        <dbReference type="RuleBase" id="RU004273"/>
    </source>
</evidence>
<dbReference type="SMART" id="SM00156">
    <property type="entry name" value="PP2Ac"/>
    <property type="match status" value="1"/>
</dbReference>
<dbReference type="InterPro" id="IPR029052">
    <property type="entry name" value="Metallo-depent_PP-like"/>
</dbReference>
<organism evidence="6 7">
    <name type="scientific">Tritrichomonas musculus</name>
    <dbReference type="NCBI Taxonomy" id="1915356"/>
    <lineage>
        <taxon>Eukaryota</taxon>
        <taxon>Metamonada</taxon>
        <taxon>Parabasalia</taxon>
        <taxon>Tritrichomonadida</taxon>
        <taxon>Tritrichomonadidae</taxon>
        <taxon>Tritrichomonas</taxon>
    </lineage>
</organism>
<dbReference type="EC" id="3.1.3.16" evidence="4"/>
<accession>A0ABR2K320</accession>
<dbReference type="Proteomes" id="UP001470230">
    <property type="component" value="Unassembled WGS sequence"/>
</dbReference>
<dbReference type="InterPro" id="IPR006186">
    <property type="entry name" value="Ser/Thr-sp_prot-phosphatase"/>
</dbReference>